<accession>A0ABT3A909</accession>
<gene>
    <name evidence="2" type="ORF">OE749_10370</name>
</gene>
<reference evidence="2 3" key="1">
    <citation type="submission" date="2022-10" db="EMBL/GenBank/DDBJ databases">
        <title>Aestuariibacter sp. AA17 isolated from Montipora capitata coral fragment.</title>
        <authorList>
            <person name="Emsley S.A."/>
            <person name="Pfannmuller K.M."/>
            <person name="Loughran R.M."/>
            <person name="Shlafstein M."/>
            <person name="Papke E."/>
            <person name="Saw J.H."/>
            <person name="Ushijima B."/>
            <person name="Videau P."/>
        </authorList>
    </citation>
    <scope>NUCLEOTIDE SEQUENCE [LARGE SCALE GENOMIC DNA]</scope>
    <source>
        <strain evidence="2 3">AA17</strain>
    </source>
</reference>
<dbReference type="Proteomes" id="UP001652504">
    <property type="component" value="Unassembled WGS sequence"/>
</dbReference>
<name>A0ABT3A909_9ALTE</name>
<feature type="compositionally biased region" description="Low complexity" evidence="1">
    <location>
        <begin position="22"/>
        <end position="38"/>
    </location>
</feature>
<evidence type="ECO:0000256" key="1">
    <source>
        <dbReference type="SAM" id="MobiDB-lite"/>
    </source>
</evidence>
<protein>
    <submittedName>
        <fullName evidence="2">Uncharacterized protein</fullName>
    </submittedName>
</protein>
<keyword evidence="3" id="KW-1185">Reference proteome</keyword>
<proteinExistence type="predicted"/>
<evidence type="ECO:0000313" key="3">
    <source>
        <dbReference type="Proteomes" id="UP001652504"/>
    </source>
</evidence>
<dbReference type="EMBL" id="JAOWKX010000005">
    <property type="protein sequence ID" value="MCV2885095.1"/>
    <property type="molecule type" value="Genomic_DNA"/>
</dbReference>
<evidence type="ECO:0000313" key="2">
    <source>
        <dbReference type="EMBL" id="MCV2885095.1"/>
    </source>
</evidence>
<feature type="region of interest" description="Disordered" evidence="1">
    <location>
        <begin position="1"/>
        <end position="78"/>
    </location>
</feature>
<dbReference type="RefSeq" id="WP_263712387.1">
    <property type="nucleotide sequence ID" value="NZ_JAOWKX010000005.1"/>
</dbReference>
<organism evidence="2 3">
    <name type="scientific">Fluctibacter corallii</name>
    <dbReference type="NCBI Taxonomy" id="2984329"/>
    <lineage>
        <taxon>Bacteria</taxon>
        <taxon>Pseudomonadati</taxon>
        <taxon>Pseudomonadota</taxon>
        <taxon>Gammaproteobacteria</taxon>
        <taxon>Alteromonadales</taxon>
        <taxon>Alteromonadaceae</taxon>
        <taxon>Fluctibacter</taxon>
    </lineage>
</organism>
<sequence>MEVESSLVAAQNGLAISPSQPEPQRQAEAQQQQAQRQQTELPRTQVVVRQADSEASEQADRFRQQQRTTYEQPDARSRSAINAYQALELEERRSEIKSLFGVDTYA</sequence>
<comment type="caution">
    <text evidence="2">The sequence shown here is derived from an EMBL/GenBank/DDBJ whole genome shotgun (WGS) entry which is preliminary data.</text>
</comment>